<proteinExistence type="predicted"/>
<dbReference type="Pfam" id="PF00903">
    <property type="entry name" value="Glyoxalase"/>
    <property type="match status" value="1"/>
</dbReference>
<dbReference type="PROSITE" id="PS51819">
    <property type="entry name" value="VOC"/>
    <property type="match status" value="1"/>
</dbReference>
<dbReference type="PANTHER" id="PTHR36113">
    <property type="entry name" value="LYASE, PUTATIVE-RELATED-RELATED"/>
    <property type="match status" value="1"/>
</dbReference>
<evidence type="ECO:0000256" key="1">
    <source>
        <dbReference type="ARBA" id="ARBA00022723"/>
    </source>
</evidence>
<feature type="domain" description="VOC" evidence="2">
    <location>
        <begin position="1"/>
        <end position="129"/>
    </location>
</feature>
<accession>A0A9W5AZ76</accession>
<sequence length="130" mass="15188">MLDHVEIYVSDIEKSFQFWSSILQKIGYDVASRWESGFTIANDKDAYLTFVQVEKKHRERDYHRCGVGLNHLAFQVASRGVVDELKMHCAQNHVSVLYDDRYPYANGDKNYYALFVEDPDRIKVEFVSAE</sequence>
<dbReference type="AlphaFoldDB" id="A0A9W5AZ76"/>
<dbReference type="SUPFAM" id="SSF54593">
    <property type="entry name" value="Glyoxalase/Bleomycin resistance protein/Dihydroxybiphenyl dioxygenase"/>
    <property type="match status" value="1"/>
</dbReference>
<keyword evidence="4" id="KW-1185">Reference proteome</keyword>
<evidence type="ECO:0000313" key="4">
    <source>
        <dbReference type="Proteomes" id="UP000191933"/>
    </source>
</evidence>
<dbReference type="GeneID" id="61454899"/>
<dbReference type="InterPro" id="IPR029068">
    <property type="entry name" value="Glyas_Bleomycin-R_OHBP_Dase"/>
</dbReference>
<protein>
    <recommendedName>
        <fullName evidence="2">VOC domain-containing protein</fullName>
    </recommendedName>
</protein>
<evidence type="ECO:0000313" key="3">
    <source>
        <dbReference type="EMBL" id="CUW87616.1"/>
    </source>
</evidence>
<dbReference type="Gene3D" id="3.10.180.10">
    <property type="entry name" value="2,3-Dihydroxybiphenyl 1,2-Dioxygenase, domain 1"/>
    <property type="match status" value="1"/>
</dbReference>
<dbReference type="EMBL" id="FBVY01000004">
    <property type="protein sequence ID" value="CUW87616.1"/>
    <property type="molecule type" value="Genomic_DNA"/>
</dbReference>
<dbReference type="RefSeq" id="WP_004442037.1">
    <property type="nucleotide sequence ID" value="NZ_LT009718.1"/>
</dbReference>
<dbReference type="InterPro" id="IPR051332">
    <property type="entry name" value="Fosfomycin_Res_Enzymes"/>
</dbReference>
<gene>
    <name evidence="3" type="ORF">AGR2A_Cc120121</name>
</gene>
<dbReference type="GO" id="GO:0046872">
    <property type="term" value="F:metal ion binding"/>
    <property type="evidence" value="ECO:0007669"/>
    <property type="project" value="UniProtKB-KW"/>
</dbReference>
<keyword evidence="1" id="KW-0479">Metal-binding</keyword>
<dbReference type="PANTHER" id="PTHR36113:SF6">
    <property type="entry name" value="FOSFOMYCIN RESISTANCE PROTEIN FOSX"/>
    <property type="match status" value="1"/>
</dbReference>
<name>A0A9W5AZ76_9HYPH</name>
<organism evidence="3 4">
    <name type="scientific">Agrobacterium genomosp. 2 str. CFBP 5494</name>
    <dbReference type="NCBI Taxonomy" id="1183436"/>
    <lineage>
        <taxon>Bacteria</taxon>
        <taxon>Pseudomonadati</taxon>
        <taxon>Pseudomonadota</taxon>
        <taxon>Alphaproteobacteria</taxon>
        <taxon>Hyphomicrobiales</taxon>
        <taxon>Rhizobiaceae</taxon>
        <taxon>Rhizobium/Agrobacterium group</taxon>
        <taxon>Agrobacterium</taxon>
        <taxon>Agrobacterium tumefaciens complex</taxon>
    </lineage>
</organism>
<evidence type="ECO:0000259" key="2">
    <source>
        <dbReference type="PROSITE" id="PS51819"/>
    </source>
</evidence>
<comment type="caution">
    <text evidence="3">The sequence shown here is derived from an EMBL/GenBank/DDBJ whole genome shotgun (WGS) entry which is preliminary data.</text>
</comment>
<dbReference type="InterPro" id="IPR004360">
    <property type="entry name" value="Glyas_Fos-R_dOase_dom"/>
</dbReference>
<dbReference type="Proteomes" id="UP000191933">
    <property type="component" value="Unassembled WGS sequence"/>
</dbReference>
<reference evidence="3 4" key="1">
    <citation type="submission" date="2016-01" db="EMBL/GenBank/DDBJ databases">
        <authorList>
            <person name="Regsiter A."/>
            <person name="william w."/>
        </authorList>
    </citation>
    <scope>NUCLEOTIDE SEQUENCE [LARGE SCALE GENOMIC DNA]</scope>
    <source>
        <strain evidence="3 4">CFBP 5494</strain>
    </source>
</reference>
<dbReference type="InterPro" id="IPR037523">
    <property type="entry name" value="VOC_core"/>
</dbReference>